<evidence type="ECO:0000313" key="1">
    <source>
        <dbReference type="EMBL" id="KAI3812605.1"/>
    </source>
</evidence>
<comment type="caution">
    <text evidence="1">The sequence shown here is derived from an EMBL/GenBank/DDBJ whole genome shotgun (WGS) entry which is preliminary data.</text>
</comment>
<dbReference type="Proteomes" id="UP001056120">
    <property type="component" value="Linkage Group LG06"/>
</dbReference>
<organism evidence="1 2">
    <name type="scientific">Smallanthus sonchifolius</name>
    <dbReference type="NCBI Taxonomy" id="185202"/>
    <lineage>
        <taxon>Eukaryota</taxon>
        <taxon>Viridiplantae</taxon>
        <taxon>Streptophyta</taxon>
        <taxon>Embryophyta</taxon>
        <taxon>Tracheophyta</taxon>
        <taxon>Spermatophyta</taxon>
        <taxon>Magnoliopsida</taxon>
        <taxon>eudicotyledons</taxon>
        <taxon>Gunneridae</taxon>
        <taxon>Pentapetalae</taxon>
        <taxon>asterids</taxon>
        <taxon>campanulids</taxon>
        <taxon>Asterales</taxon>
        <taxon>Asteraceae</taxon>
        <taxon>Asteroideae</taxon>
        <taxon>Heliantheae alliance</taxon>
        <taxon>Millerieae</taxon>
        <taxon>Smallanthus</taxon>
    </lineage>
</organism>
<keyword evidence="2" id="KW-1185">Reference proteome</keyword>
<reference evidence="2" key="1">
    <citation type="journal article" date="2022" name="Mol. Ecol. Resour.">
        <title>The genomes of chicory, endive, great burdock and yacon provide insights into Asteraceae palaeo-polyploidization history and plant inulin production.</title>
        <authorList>
            <person name="Fan W."/>
            <person name="Wang S."/>
            <person name="Wang H."/>
            <person name="Wang A."/>
            <person name="Jiang F."/>
            <person name="Liu H."/>
            <person name="Zhao H."/>
            <person name="Xu D."/>
            <person name="Zhang Y."/>
        </authorList>
    </citation>
    <scope>NUCLEOTIDE SEQUENCE [LARGE SCALE GENOMIC DNA]</scope>
    <source>
        <strain evidence="2">cv. Yunnan</strain>
    </source>
</reference>
<name>A0ACB9IYK5_9ASTR</name>
<dbReference type="EMBL" id="CM042023">
    <property type="protein sequence ID" value="KAI3812605.1"/>
    <property type="molecule type" value="Genomic_DNA"/>
</dbReference>
<accession>A0ACB9IYK5</accession>
<sequence length="668" mass="75330">MNSSTSTGNGHSPHPSTFFPEFKQCKTKRDLIQIHAKLIKTGRIRDPLASAELIRFCALSDPPHRDLQYALHVFQQMNPPNCFSWNTIIRAFCDSDHPLQSFILFSQMIVKPNKFTFPSVLKACAKAGSLQEGKQTHGVLLKHGLENDGFVLSNLVRMYVMCGAMNDALVLFESNKTSEVVLWNVMMDGYIRLGQLGNARNLFDKMPQPSVVSWNSMISGYAQNGFFVEALELFREMQMDASMPNYITLISALPAVSRLGALEIGKWVHFFAVKNGIKVDPVLGSALIDMYSKCGSIDEALQLFNSLSQRNVITWNSIINGLAIHGRANEALYHFKKMQESGIEPNDVTYISVLTACSHAGLVDKGLSVFNEMVQTEGLAPRIEHYGCMVDLLGRAGRLQEAEELILKMSNEPDDVVLKALLGACKKHGNIEIGERVGKRLLESDPEDGGPYVALSNMYASLANWDRVMETRLMMKQNEVKKDPGCSWIEVDGAIHEFVVADESHTKSKDIYMMLEEMKEKLKLVGYKPDTTQVFLRMDNPDKESALQLHSEKIAIAFGLISTTRETTIKVVKNLRTCDDCHSTIKLISRIYGRRIVVRDRKRFHHFENGSCSCMDYCVCRFCSLFHFSRQRRVSICSFFKTQKPEMEASSPLFTPSFFPPFHAKDHN</sequence>
<gene>
    <name evidence="1" type="ORF">L1987_17316</name>
</gene>
<proteinExistence type="predicted"/>
<evidence type="ECO:0000313" key="2">
    <source>
        <dbReference type="Proteomes" id="UP001056120"/>
    </source>
</evidence>
<reference evidence="1 2" key="2">
    <citation type="journal article" date="2022" name="Mol. Ecol. Resour.">
        <title>The genomes of chicory, endive, great burdock and yacon provide insights into Asteraceae paleo-polyploidization history and plant inulin production.</title>
        <authorList>
            <person name="Fan W."/>
            <person name="Wang S."/>
            <person name="Wang H."/>
            <person name="Wang A."/>
            <person name="Jiang F."/>
            <person name="Liu H."/>
            <person name="Zhao H."/>
            <person name="Xu D."/>
            <person name="Zhang Y."/>
        </authorList>
    </citation>
    <scope>NUCLEOTIDE SEQUENCE [LARGE SCALE GENOMIC DNA]</scope>
    <source>
        <strain evidence="2">cv. Yunnan</strain>
        <tissue evidence="1">Leaves</tissue>
    </source>
</reference>
<protein>
    <submittedName>
        <fullName evidence="1">Uncharacterized protein</fullName>
    </submittedName>
</protein>